<evidence type="ECO:0000256" key="1">
    <source>
        <dbReference type="SAM" id="SignalP"/>
    </source>
</evidence>
<evidence type="ECO:0000313" key="2">
    <source>
        <dbReference type="EMBL" id="TYB31255.1"/>
    </source>
</evidence>
<reference evidence="2" key="1">
    <citation type="submission" date="2019-08" db="EMBL/GenBank/DDBJ databases">
        <title>Genomic characterization of a novel candidate phylum (ARYD3) from a high temperature, high salinity tertiary oil reservoir in north central Oklahoma, USA.</title>
        <authorList>
            <person name="Youssef N.H."/>
            <person name="Yadav A."/>
            <person name="Elshahed M.S."/>
        </authorList>
    </citation>
    <scope>NUCLEOTIDE SEQUENCE [LARGE SCALE GENOMIC DNA]</scope>
    <source>
        <strain evidence="2">ARYD3</strain>
    </source>
</reference>
<evidence type="ECO:0000313" key="3">
    <source>
        <dbReference type="Proteomes" id="UP000324143"/>
    </source>
</evidence>
<keyword evidence="1" id="KW-0732">Signal</keyword>
<dbReference type="AlphaFoldDB" id="A0A5D0MH92"/>
<organism evidence="2 3">
    <name type="scientific">Candidatus Mcinerneyibacterium aminivorans</name>
    <dbReference type="NCBI Taxonomy" id="2703815"/>
    <lineage>
        <taxon>Bacteria</taxon>
        <taxon>Candidatus Macinerneyibacteriota</taxon>
        <taxon>Candidatus Mcinerneyibacteria</taxon>
        <taxon>Candidatus Mcinerneyibacteriales</taxon>
        <taxon>Candidatus Mcinerneyibacteriaceae</taxon>
        <taxon>Candidatus Mcinerneyibacterium</taxon>
    </lineage>
</organism>
<proteinExistence type="predicted"/>
<feature type="signal peptide" evidence="1">
    <location>
        <begin position="1"/>
        <end position="21"/>
    </location>
</feature>
<comment type="caution">
    <text evidence="2">The sequence shown here is derived from an EMBL/GenBank/DDBJ whole genome shotgun (WGS) entry which is preliminary data.</text>
</comment>
<dbReference type="Proteomes" id="UP000324143">
    <property type="component" value="Unassembled WGS sequence"/>
</dbReference>
<name>A0A5D0MH92_9BACT</name>
<dbReference type="EMBL" id="VSIX01000043">
    <property type="protein sequence ID" value="TYB31255.1"/>
    <property type="molecule type" value="Genomic_DNA"/>
</dbReference>
<sequence>MKKFIFFILFFIMACFPLTISGTPSQKENSKSSSSKNIIQITSNITFNKATSANYMISIKISGPFSSKMRDRLLKKTKEEIKGYIKNLVSTYLKTENKVSNYKFKNLTIDNSKDSSFKIDISGKFSNIKWINEDHILIHLPILSLNFLKKVNTFFILKEKTVIGSNFSKKFSLRYSPDNRKIRRNNLFLSFSFEKMKHNYYILKEEIKLSQSKNLNRQRNFLIQKLNNFKKDFLIFYYE</sequence>
<keyword evidence="3" id="KW-1185">Reference proteome</keyword>
<protein>
    <recommendedName>
        <fullName evidence="4">Lipoprotein</fullName>
    </recommendedName>
</protein>
<gene>
    <name evidence="2" type="ORF">FXF47_05000</name>
</gene>
<evidence type="ECO:0008006" key="4">
    <source>
        <dbReference type="Google" id="ProtNLM"/>
    </source>
</evidence>
<dbReference type="PROSITE" id="PS51257">
    <property type="entry name" value="PROKAR_LIPOPROTEIN"/>
    <property type="match status" value="1"/>
</dbReference>
<accession>A0A5D0MH92</accession>
<feature type="chain" id="PRO_5022934709" description="Lipoprotein" evidence="1">
    <location>
        <begin position="22"/>
        <end position="239"/>
    </location>
</feature>